<proteinExistence type="predicted"/>
<dbReference type="Proteomes" id="UP000008556">
    <property type="component" value="Chromosome"/>
</dbReference>
<name>A0A6C6Z7K7_SALPB</name>
<protein>
    <submittedName>
        <fullName evidence="1">Uncharacterized protein</fullName>
    </submittedName>
</protein>
<dbReference type="EMBL" id="CP000886">
    <property type="protein sequence ID" value="ABX69281.1"/>
    <property type="molecule type" value="Genomic_DNA"/>
</dbReference>
<gene>
    <name evidence="1" type="ordered locus">SPAB_03951</name>
</gene>
<dbReference type="AlphaFoldDB" id="A0A6C6Z7K7"/>
<reference evidence="1 2" key="1">
    <citation type="submission" date="2007-11" db="EMBL/GenBank/DDBJ databases">
        <authorList>
            <consortium name="The Salmonella enterica serovar Paratyphi B Genome Sequencing Project"/>
            <person name="McClelland M."/>
            <person name="Sanderson E.K."/>
            <person name="Porwollik S."/>
            <person name="Spieth J."/>
            <person name="Clifton W.S."/>
            <person name="Fulton R."/>
            <person name="Cordes M."/>
            <person name="Wollam A."/>
            <person name="Shah N."/>
            <person name="Pepin K."/>
            <person name="Bhonagiri V."/>
            <person name="Nash W."/>
            <person name="Johnson M."/>
            <person name="Thiruvilangam P."/>
            <person name="Wilson R."/>
        </authorList>
    </citation>
    <scope>NUCLEOTIDE SEQUENCE [LARGE SCALE GENOMIC DNA]</scope>
    <source>
        <strain evidence="2">ATCC BAA-1250 / SPB7</strain>
    </source>
</reference>
<accession>A0A6C6Z7K7</accession>
<organism evidence="1 2">
    <name type="scientific">Salmonella paratyphi B (strain ATCC BAA-1250 / SPB7)</name>
    <dbReference type="NCBI Taxonomy" id="1016998"/>
    <lineage>
        <taxon>Bacteria</taxon>
        <taxon>Pseudomonadati</taxon>
        <taxon>Pseudomonadota</taxon>
        <taxon>Gammaproteobacteria</taxon>
        <taxon>Enterobacterales</taxon>
        <taxon>Enterobacteriaceae</taxon>
        <taxon>Salmonella</taxon>
    </lineage>
</organism>
<dbReference type="KEGG" id="spq:SPAB_03951"/>
<evidence type="ECO:0000313" key="1">
    <source>
        <dbReference type="EMBL" id="ABX69281.1"/>
    </source>
</evidence>
<evidence type="ECO:0000313" key="2">
    <source>
        <dbReference type="Proteomes" id="UP000008556"/>
    </source>
</evidence>
<sequence length="45" mass="5041">MNNYSQNQNNSALMCGGNILLNARNCFLMFRNAKKPDDIVGHGVR</sequence>